<dbReference type="EMBL" id="CP020771">
    <property type="protein sequence ID" value="ARI81672.1"/>
    <property type="molecule type" value="Genomic_DNA"/>
</dbReference>
<protein>
    <recommendedName>
        <fullName evidence="4">Solute-binding protein family 3/N-terminal domain-containing protein</fullName>
    </recommendedName>
</protein>
<dbReference type="PANTHER" id="PTHR30085">
    <property type="entry name" value="AMINO ACID ABC TRANSPORTER PERMEASE"/>
    <property type="match status" value="1"/>
</dbReference>
<dbReference type="AlphaFoldDB" id="A0AB33BN68"/>
<evidence type="ECO:0000256" key="2">
    <source>
        <dbReference type="ARBA" id="ARBA00022448"/>
    </source>
</evidence>
<name>A0AB33BN68_MICA7</name>
<keyword evidence="3" id="KW-0732">Signal</keyword>
<evidence type="ECO:0000256" key="1">
    <source>
        <dbReference type="ARBA" id="ARBA00010333"/>
    </source>
</evidence>
<comment type="similarity">
    <text evidence="1">Belongs to the bacterial solute-binding protein 3 family.</text>
</comment>
<dbReference type="InterPro" id="IPR051455">
    <property type="entry name" value="Bact_solute-bind_prot3"/>
</dbReference>
<evidence type="ECO:0000256" key="3">
    <source>
        <dbReference type="ARBA" id="ARBA00022729"/>
    </source>
</evidence>
<sequence>MLIVRWLLAFFSLFPSCFLDMSKNFWLIFLGLLLINNLHLSVLAETVLQRIARTGELKAAARKDATPFSYIDEKTGQWTGYGVELMRLVQRRLAQELGKPITITFTEATTNNRFQQVEQGQVYLSCNTATITEERLEKVNFSTPYFMTGAQFLTKRENVDKIDINNTLAAVAIAYIPHTTTDSIIRYIYPLANWQAVSDRSEAVAKLQRGEVKAVVSDGILLLGELVKQGQDPRQFVLLPSQPITTELYGCILPKNDPEWKKFVDTVVGSNDNQKLREQWFNLEESSFPYRILNQP</sequence>
<dbReference type="GO" id="GO:0006865">
    <property type="term" value="P:amino acid transport"/>
    <property type="evidence" value="ECO:0007669"/>
    <property type="project" value="TreeGrafter"/>
</dbReference>
<dbReference type="Pfam" id="PF00497">
    <property type="entry name" value="SBP_bac_3"/>
    <property type="match status" value="1"/>
</dbReference>
<dbReference type="InterPro" id="IPR001638">
    <property type="entry name" value="Solute-binding_3/MltF_N"/>
</dbReference>
<gene>
    <name evidence="5" type="ORF">BH695_2392</name>
</gene>
<keyword evidence="6" id="KW-1185">Reference proteome</keyword>
<dbReference type="Proteomes" id="UP000192439">
    <property type="component" value="Chromosome"/>
</dbReference>
<dbReference type="SMART" id="SM00062">
    <property type="entry name" value="PBPb"/>
    <property type="match status" value="1"/>
</dbReference>
<reference evidence="5 6" key="1">
    <citation type="journal article" date="2018" name="Harmful Algae">
        <title>The highly heterogeneous methylated genomes and diverse restriction-modification systems of bloom-forming Microcystis.</title>
        <authorList>
            <person name="Zhao L."/>
            <person name="Song Y."/>
            <person name="Li L."/>
            <person name="Gan N."/>
            <person name="Brand J.J."/>
            <person name="Song L."/>
        </authorList>
    </citation>
    <scope>NUCLEOTIDE SEQUENCE [LARGE SCALE GENOMIC DNA]</scope>
    <source>
        <strain evidence="5 6">PCC 7806SL</strain>
    </source>
</reference>
<accession>A0AB33BN68</accession>
<evidence type="ECO:0000313" key="5">
    <source>
        <dbReference type="EMBL" id="ARI81672.1"/>
    </source>
</evidence>
<dbReference type="GO" id="GO:0005576">
    <property type="term" value="C:extracellular region"/>
    <property type="evidence" value="ECO:0007669"/>
    <property type="project" value="TreeGrafter"/>
</dbReference>
<evidence type="ECO:0000313" key="6">
    <source>
        <dbReference type="Proteomes" id="UP000192439"/>
    </source>
</evidence>
<dbReference type="PANTHER" id="PTHR30085:SF6">
    <property type="entry name" value="ABC TRANSPORTER GLUTAMINE-BINDING PROTEIN GLNH"/>
    <property type="match status" value="1"/>
</dbReference>
<dbReference type="SUPFAM" id="SSF53850">
    <property type="entry name" value="Periplasmic binding protein-like II"/>
    <property type="match status" value="1"/>
</dbReference>
<proteinExistence type="inferred from homology"/>
<dbReference type="GO" id="GO:0030288">
    <property type="term" value="C:outer membrane-bounded periplasmic space"/>
    <property type="evidence" value="ECO:0007669"/>
    <property type="project" value="TreeGrafter"/>
</dbReference>
<organism evidence="5 6">
    <name type="scientific">Microcystis aeruginosa PCC 7806SL</name>
    <dbReference type="NCBI Taxonomy" id="1903187"/>
    <lineage>
        <taxon>Bacteria</taxon>
        <taxon>Bacillati</taxon>
        <taxon>Cyanobacteriota</taxon>
        <taxon>Cyanophyceae</taxon>
        <taxon>Oscillatoriophycideae</taxon>
        <taxon>Chroococcales</taxon>
        <taxon>Microcystaceae</taxon>
        <taxon>Microcystis</taxon>
    </lineage>
</organism>
<dbReference type="Gene3D" id="3.40.190.10">
    <property type="entry name" value="Periplasmic binding protein-like II"/>
    <property type="match status" value="2"/>
</dbReference>
<dbReference type="CDD" id="cd13688">
    <property type="entry name" value="PBP2_GltI_DEBP"/>
    <property type="match status" value="1"/>
</dbReference>
<evidence type="ECO:0000259" key="4">
    <source>
        <dbReference type="SMART" id="SM00062"/>
    </source>
</evidence>
<feature type="domain" description="Solute-binding protein family 3/N-terminal" evidence="4">
    <location>
        <begin position="56"/>
        <end position="284"/>
    </location>
</feature>
<keyword evidence="2" id="KW-0813">Transport</keyword>